<evidence type="ECO:0000313" key="2">
    <source>
        <dbReference type="EMBL" id="CAL8074875.1"/>
    </source>
</evidence>
<feature type="compositionally biased region" description="Polar residues" evidence="1">
    <location>
        <begin position="1"/>
        <end position="30"/>
    </location>
</feature>
<reference evidence="2 3" key="1">
    <citation type="submission" date="2024-08" db="EMBL/GenBank/DDBJ databases">
        <authorList>
            <person name="Cucini C."/>
            <person name="Frati F."/>
        </authorList>
    </citation>
    <scope>NUCLEOTIDE SEQUENCE [LARGE SCALE GENOMIC DNA]</scope>
</reference>
<proteinExistence type="predicted"/>
<feature type="region of interest" description="Disordered" evidence="1">
    <location>
        <begin position="1"/>
        <end position="66"/>
    </location>
</feature>
<evidence type="ECO:0000313" key="3">
    <source>
        <dbReference type="Proteomes" id="UP001642540"/>
    </source>
</evidence>
<gene>
    <name evidence="2" type="ORF">ODALV1_LOCUS3022</name>
</gene>
<dbReference type="Proteomes" id="UP001642540">
    <property type="component" value="Unassembled WGS sequence"/>
</dbReference>
<keyword evidence="3" id="KW-1185">Reference proteome</keyword>
<organism evidence="2 3">
    <name type="scientific">Orchesella dallaii</name>
    <dbReference type="NCBI Taxonomy" id="48710"/>
    <lineage>
        <taxon>Eukaryota</taxon>
        <taxon>Metazoa</taxon>
        <taxon>Ecdysozoa</taxon>
        <taxon>Arthropoda</taxon>
        <taxon>Hexapoda</taxon>
        <taxon>Collembola</taxon>
        <taxon>Entomobryomorpha</taxon>
        <taxon>Entomobryoidea</taxon>
        <taxon>Orchesellidae</taxon>
        <taxon>Orchesellinae</taxon>
        <taxon>Orchesella</taxon>
    </lineage>
</organism>
<evidence type="ECO:0000256" key="1">
    <source>
        <dbReference type="SAM" id="MobiDB-lite"/>
    </source>
</evidence>
<sequence>MSSSLQGGQPLLTSNINNTDGVNTNPNPNKTKSRTFGGISFEAESLPEFSEFEDSDTGDSPKQRVE</sequence>
<dbReference type="EMBL" id="CAXLJM020000007">
    <property type="protein sequence ID" value="CAL8074875.1"/>
    <property type="molecule type" value="Genomic_DNA"/>
</dbReference>
<protein>
    <submittedName>
        <fullName evidence="2">Uncharacterized protein</fullName>
    </submittedName>
</protein>
<comment type="caution">
    <text evidence="2">The sequence shown here is derived from an EMBL/GenBank/DDBJ whole genome shotgun (WGS) entry which is preliminary data.</text>
</comment>
<accession>A0ABP1PRT0</accession>
<name>A0ABP1PRT0_9HEXA</name>